<feature type="binding site" evidence="18">
    <location>
        <begin position="55"/>
        <end position="59"/>
    </location>
    <ligand>
        <name>(6S)-NADPHX</name>
        <dbReference type="ChEBI" id="CHEBI:64076"/>
    </ligand>
</feature>
<evidence type="ECO:0000256" key="19">
    <source>
        <dbReference type="PIRNR" id="PIRNR017184"/>
    </source>
</evidence>
<keyword evidence="13" id="KW-0511">Multifunctional enzyme</keyword>
<dbReference type="SUPFAM" id="SSF64153">
    <property type="entry name" value="YjeF N-terminal domain-like"/>
    <property type="match status" value="1"/>
</dbReference>
<feature type="binding site" evidence="18">
    <location>
        <position position="122"/>
    </location>
    <ligand>
        <name>K(+)</name>
        <dbReference type="ChEBI" id="CHEBI:29103"/>
    </ligand>
</feature>
<evidence type="ECO:0000256" key="18">
    <source>
        <dbReference type="HAMAP-Rule" id="MF_01966"/>
    </source>
</evidence>
<dbReference type="GO" id="GO:0052855">
    <property type="term" value="F:ADP-dependent NAD(P)H-hydrate dehydratase activity"/>
    <property type="evidence" value="ECO:0007669"/>
    <property type="project" value="UniProtKB-UniRule"/>
</dbReference>
<evidence type="ECO:0000256" key="12">
    <source>
        <dbReference type="ARBA" id="ARBA00023239"/>
    </source>
</evidence>
<evidence type="ECO:0000256" key="8">
    <source>
        <dbReference type="ARBA" id="ARBA00022857"/>
    </source>
</evidence>
<dbReference type="EC" id="4.2.1.136" evidence="19"/>
<feature type="domain" description="YjeF N-terminal" evidence="21">
    <location>
        <begin position="8"/>
        <end position="216"/>
    </location>
</feature>
<organism evidence="22 23">
    <name type="scientific">Chthoniobacter flavus Ellin428</name>
    <dbReference type="NCBI Taxonomy" id="497964"/>
    <lineage>
        <taxon>Bacteria</taxon>
        <taxon>Pseudomonadati</taxon>
        <taxon>Verrucomicrobiota</taxon>
        <taxon>Spartobacteria</taxon>
        <taxon>Chthoniobacterales</taxon>
        <taxon>Chthoniobacteraceae</taxon>
        <taxon>Chthoniobacter</taxon>
    </lineage>
</organism>
<dbReference type="AlphaFoldDB" id="B4D456"/>
<evidence type="ECO:0000256" key="7">
    <source>
        <dbReference type="ARBA" id="ARBA00022840"/>
    </source>
</evidence>
<evidence type="ECO:0000256" key="2">
    <source>
        <dbReference type="ARBA" id="ARBA00000909"/>
    </source>
</evidence>
<dbReference type="HAMAP" id="MF_01965">
    <property type="entry name" value="NADHX_dehydratase"/>
    <property type="match status" value="1"/>
</dbReference>
<keyword evidence="6 17" id="KW-0547">Nucleotide-binding</keyword>
<dbReference type="FunCoup" id="B4D456">
    <property type="interactions" value="289"/>
</dbReference>
<keyword evidence="12 17" id="KW-0456">Lyase</keyword>
<evidence type="ECO:0000256" key="15">
    <source>
        <dbReference type="ARBA" id="ARBA00048238"/>
    </source>
</evidence>
<evidence type="ECO:0000256" key="13">
    <source>
        <dbReference type="ARBA" id="ARBA00023268"/>
    </source>
</evidence>
<dbReference type="HAMAP" id="MF_01966">
    <property type="entry name" value="NADHX_epimerase"/>
    <property type="match status" value="1"/>
</dbReference>
<keyword evidence="5 18" id="KW-0479">Metal-binding</keyword>
<evidence type="ECO:0000256" key="11">
    <source>
        <dbReference type="ARBA" id="ARBA00023235"/>
    </source>
</evidence>
<evidence type="ECO:0000256" key="16">
    <source>
        <dbReference type="ARBA" id="ARBA00049209"/>
    </source>
</evidence>
<dbReference type="InterPro" id="IPR000631">
    <property type="entry name" value="CARKD"/>
</dbReference>
<feature type="binding site" evidence="17">
    <location>
        <position position="433"/>
    </location>
    <ligand>
        <name>(6S)-NADPHX</name>
        <dbReference type="ChEBI" id="CHEBI:64076"/>
    </ligand>
</feature>
<dbReference type="PROSITE" id="PS51383">
    <property type="entry name" value="YJEF_C_3"/>
    <property type="match status" value="1"/>
</dbReference>
<comment type="function">
    <text evidence="17">Catalyzes the dehydration of the S-form of NAD(P)HX at the expense of ADP, which is converted to AMP. Together with NAD(P)HX epimerase, which catalyzes the epimerization of the S- and R-forms, the enzyme allows the repair of both epimers of NAD(P)HX, a damaged form of NAD(P)H that is a result of enzymatic or heat-dependent hydration.</text>
</comment>
<comment type="subunit">
    <text evidence="17">Homotetramer.</text>
</comment>
<dbReference type="GO" id="GO:0005524">
    <property type="term" value="F:ATP binding"/>
    <property type="evidence" value="ECO:0007669"/>
    <property type="project" value="UniProtKB-UniRule"/>
</dbReference>
<evidence type="ECO:0000256" key="17">
    <source>
        <dbReference type="HAMAP-Rule" id="MF_01965"/>
    </source>
</evidence>
<feature type="binding site" evidence="18">
    <location>
        <position position="56"/>
    </location>
    <ligand>
        <name>K(+)</name>
        <dbReference type="ChEBI" id="CHEBI:29103"/>
    </ligand>
</feature>
<dbReference type="PIRSF" id="PIRSF017184">
    <property type="entry name" value="Nnr"/>
    <property type="match status" value="1"/>
</dbReference>
<reference evidence="22 23" key="1">
    <citation type="journal article" date="2011" name="J. Bacteriol.">
        <title>Genome sequence of Chthoniobacter flavus Ellin428, an aerobic heterotrophic soil bacterium.</title>
        <authorList>
            <person name="Kant R."/>
            <person name="van Passel M.W."/>
            <person name="Palva A."/>
            <person name="Lucas S."/>
            <person name="Lapidus A."/>
            <person name="Glavina Del Rio T."/>
            <person name="Dalin E."/>
            <person name="Tice H."/>
            <person name="Bruce D."/>
            <person name="Goodwin L."/>
            <person name="Pitluck S."/>
            <person name="Larimer F.W."/>
            <person name="Land M.L."/>
            <person name="Hauser L."/>
            <person name="Sangwan P."/>
            <person name="de Vos W.M."/>
            <person name="Janssen P.H."/>
            <person name="Smidt H."/>
        </authorList>
    </citation>
    <scope>NUCLEOTIDE SEQUENCE [LARGE SCALE GENOMIC DNA]</scope>
    <source>
        <strain evidence="22 23">Ellin428</strain>
    </source>
</reference>
<feature type="binding site" evidence="17">
    <location>
        <position position="260"/>
    </location>
    <ligand>
        <name>(6S)-NADPHX</name>
        <dbReference type="ChEBI" id="CHEBI:64076"/>
    </ligand>
</feature>
<evidence type="ECO:0000256" key="4">
    <source>
        <dbReference type="ARBA" id="ARBA00009524"/>
    </source>
</evidence>
<protein>
    <recommendedName>
        <fullName evidence="19">Bifunctional NAD(P)H-hydrate repair enzyme</fullName>
    </recommendedName>
    <alternativeName>
        <fullName evidence="19">Nicotinamide nucleotide repair protein</fullName>
    </alternativeName>
    <domain>
        <recommendedName>
            <fullName evidence="19">ADP-dependent (S)-NAD(P)H-hydrate dehydratase</fullName>
            <ecNumber evidence="19">4.2.1.136</ecNumber>
        </recommendedName>
        <alternativeName>
            <fullName evidence="19">ADP-dependent NAD(P)HX dehydratase</fullName>
        </alternativeName>
    </domain>
    <domain>
        <recommendedName>
            <fullName evidence="19">NAD(P)H-hydrate epimerase</fullName>
            <ecNumber evidence="19">5.1.99.6</ecNumber>
        </recommendedName>
    </domain>
</protein>
<evidence type="ECO:0000256" key="9">
    <source>
        <dbReference type="ARBA" id="ARBA00022958"/>
    </source>
</evidence>
<comment type="similarity">
    <text evidence="4 19">In the C-terminal section; belongs to the NnrD/CARKD family.</text>
</comment>
<dbReference type="Gene3D" id="3.40.1190.20">
    <property type="match status" value="1"/>
</dbReference>
<evidence type="ECO:0000259" key="21">
    <source>
        <dbReference type="PROSITE" id="PS51385"/>
    </source>
</evidence>
<keyword evidence="7 17" id="KW-0067">ATP-binding</keyword>
<evidence type="ECO:0000256" key="14">
    <source>
        <dbReference type="ARBA" id="ARBA00025153"/>
    </source>
</evidence>
<dbReference type="InParanoid" id="B4D456"/>
<comment type="cofactor">
    <cofactor evidence="17">
        <name>Mg(2+)</name>
        <dbReference type="ChEBI" id="CHEBI:18420"/>
    </cofactor>
</comment>
<comment type="function">
    <text evidence="18">Catalyzes the epimerization of the S- and R-forms of NAD(P)HX, a damaged form of NAD(P)H that is a result of enzymatic or heat-dependent hydration. This is a prerequisite for the S-specific NAD(P)H-hydrate dehydratase to allow the repair of both epimers of NAD(P)HX.</text>
</comment>
<evidence type="ECO:0000313" key="23">
    <source>
        <dbReference type="Proteomes" id="UP000005824"/>
    </source>
</evidence>
<dbReference type="Pfam" id="PF03853">
    <property type="entry name" value="YjeF_N"/>
    <property type="match status" value="1"/>
</dbReference>
<evidence type="ECO:0000256" key="6">
    <source>
        <dbReference type="ARBA" id="ARBA00022741"/>
    </source>
</evidence>
<feature type="domain" description="YjeF C-terminal" evidence="20">
    <location>
        <begin position="225"/>
        <end position="494"/>
    </location>
</feature>
<dbReference type="NCBIfam" id="TIGR00196">
    <property type="entry name" value="yjeF_cterm"/>
    <property type="match status" value="1"/>
</dbReference>
<dbReference type="EC" id="5.1.99.6" evidence="19"/>
<dbReference type="CDD" id="cd01171">
    <property type="entry name" value="YXKO-related"/>
    <property type="match status" value="1"/>
</dbReference>
<dbReference type="eggNOG" id="COG0062">
    <property type="taxonomic scope" value="Bacteria"/>
</dbReference>
<dbReference type="NCBIfam" id="TIGR00197">
    <property type="entry name" value="yjeF_nterm"/>
    <property type="match status" value="1"/>
</dbReference>
<accession>B4D456</accession>
<feature type="binding site" evidence="18">
    <location>
        <begin position="126"/>
        <end position="132"/>
    </location>
    <ligand>
        <name>(6S)-NADPHX</name>
        <dbReference type="ChEBI" id="CHEBI:64076"/>
    </ligand>
</feature>
<evidence type="ECO:0000256" key="1">
    <source>
        <dbReference type="ARBA" id="ARBA00000013"/>
    </source>
</evidence>
<keyword evidence="8 17" id="KW-0521">NADP</keyword>
<dbReference type="Pfam" id="PF01256">
    <property type="entry name" value="Carb_kinase"/>
    <property type="match status" value="1"/>
</dbReference>
<evidence type="ECO:0000256" key="5">
    <source>
        <dbReference type="ARBA" id="ARBA00022723"/>
    </source>
</evidence>
<comment type="catalytic activity">
    <reaction evidence="16 17 19">
        <text>(6S)-NADPHX + ADP = AMP + phosphate + NADPH + H(+)</text>
        <dbReference type="Rhea" id="RHEA:32235"/>
        <dbReference type="ChEBI" id="CHEBI:15378"/>
        <dbReference type="ChEBI" id="CHEBI:43474"/>
        <dbReference type="ChEBI" id="CHEBI:57783"/>
        <dbReference type="ChEBI" id="CHEBI:64076"/>
        <dbReference type="ChEBI" id="CHEBI:456215"/>
        <dbReference type="ChEBI" id="CHEBI:456216"/>
        <dbReference type="EC" id="4.2.1.136"/>
    </reaction>
</comment>
<dbReference type="GO" id="GO:0046872">
    <property type="term" value="F:metal ion binding"/>
    <property type="evidence" value="ECO:0007669"/>
    <property type="project" value="UniProtKB-UniRule"/>
</dbReference>
<comment type="caution">
    <text evidence="18">Lacks conserved residue(s) required for the propagation of feature annotation.</text>
</comment>
<dbReference type="Gene3D" id="3.40.50.10260">
    <property type="entry name" value="YjeF N-terminal domain"/>
    <property type="match status" value="1"/>
</dbReference>
<comment type="cofactor">
    <cofactor evidence="18 19">
        <name>K(+)</name>
        <dbReference type="ChEBI" id="CHEBI:29103"/>
    </cofactor>
    <text evidence="18 19">Binds 1 potassium ion per subunit.</text>
</comment>
<keyword evidence="9 18" id="KW-0630">Potassium</keyword>
<evidence type="ECO:0000256" key="3">
    <source>
        <dbReference type="ARBA" id="ARBA00006001"/>
    </source>
</evidence>
<keyword evidence="10 17" id="KW-0520">NAD</keyword>
<comment type="catalytic activity">
    <reaction evidence="15 17 19">
        <text>(6S)-NADHX + ADP = AMP + phosphate + NADH + H(+)</text>
        <dbReference type="Rhea" id="RHEA:32223"/>
        <dbReference type="ChEBI" id="CHEBI:15378"/>
        <dbReference type="ChEBI" id="CHEBI:43474"/>
        <dbReference type="ChEBI" id="CHEBI:57945"/>
        <dbReference type="ChEBI" id="CHEBI:64074"/>
        <dbReference type="ChEBI" id="CHEBI:456215"/>
        <dbReference type="ChEBI" id="CHEBI:456216"/>
        <dbReference type="EC" id="4.2.1.136"/>
    </reaction>
</comment>
<comment type="similarity">
    <text evidence="17">Belongs to the NnrD/CARKD family.</text>
</comment>
<keyword evidence="11 18" id="KW-0413">Isomerase</keyword>
<comment type="catalytic activity">
    <reaction evidence="1 18 19">
        <text>(6R)-NADHX = (6S)-NADHX</text>
        <dbReference type="Rhea" id="RHEA:32215"/>
        <dbReference type="ChEBI" id="CHEBI:64074"/>
        <dbReference type="ChEBI" id="CHEBI:64075"/>
        <dbReference type="EC" id="5.1.99.6"/>
    </reaction>
</comment>
<proteinExistence type="inferred from homology"/>
<comment type="function">
    <text evidence="14 19">Bifunctional enzyme that catalyzes the epimerization of the S- and R-forms of NAD(P)HX and the dehydration of the S-form of NAD(P)HX at the expense of ADP, which is converted to AMP. This allows the repair of both epimers of NAD(P)HX, a damaged form of NAD(P)H that is a result of enzymatic or heat-dependent hydration.</text>
</comment>
<feature type="binding site" evidence="17">
    <location>
        <begin position="403"/>
        <end position="407"/>
    </location>
    <ligand>
        <name>AMP</name>
        <dbReference type="ChEBI" id="CHEBI:456215"/>
    </ligand>
</feature>
<dbReference type="Proteomes" id="UP000005824">
    <property type="component" value="Unassembled WGS sequence"/>
</dbReference>
<keyword evidence="22" id="KW-0808">Transferase</keyword>
<dbReference type="GO" id="GO:0110051">
    <property type="term" value="P:metabolite repair"/>
    <property type="evidence" value="ECO:0007669"/>
    <property type="project" value="TreeGrafter"/>
</dbReference>
<dbReference type="SUPFAM" id="SSF53613">
    <property type="entry name" value="Ribokinase-like"/>
    <property type="match status" value="1"/>
</dbReference>
<dbReference type="EMBL" id="ABVL01000011">
    <property type="protein sequence ID" value="EDY18657.1"/>
    <property type="molecule type" value="Genomic_DNA"/>
</dbReference>
<gene>
    <name evidence="17" type="primary">nnrD</name>
    <name evidence="18" type="synonym">nnrE</name>
    <name evidence="22" type="ORF">CfE428DRAFT_3694</name>
</gene>
<comment type="catalytic activity">
    <reaction evidence="2 18 19">
        <text>(6R)-NADPHX = (6S)-NADPHX</text>
        <dbReference type="Rhea" id="RHEA:32227"/>
        <dbReference type="ChEBI" id="CHEBI:64076"/>
        <dbReference type="ChEBI" id="CHEBI:64077"/>
        <dbReference type="EC" id="5.1.99.6"/>
    </reaction>
</comment>
<comment type="caution">
    <text evidence="22">The sequence shown here is derived from an EMBL/GenBank/DDBJ whole genome shotgun (WGS) entry which is preliminary data.</text>
</comment>
<comment type="similarity">
    <text evidence="3 19">In the N-terminal section; belongs to the NnrE/AIBP family.</text>
</comment>
<dbReference type="InterPro" id="IPR029056">
    <property type="entry name" value="Ribokinase-like"/>
</dbReference>
<dbReference type="InterPro" id="IPR036652">
    <property type="entry name" value="YjeF_N_dom_sf"/>
</dbReference>
<keyword evidence="22" id="KW-0418">Kinase</keyword>
<feature type="binding site" evidence="17">
    <location>
        <position position="320"/>
    </location>
    <ligand>
        <name>(6S)-NADPHX</name>
        <dbReference type="ChEBI" id="CHEBI:64076"/>
    </ligand>
</feature>
<dbReference type="eggNOG" id="COG0063">
    <property type="taxonomic scope" value="Bacteria"/>
</dbReference>
<evidence type="ECO:0000313" key="22">
    <source>
        <dbReference type="EMBL" id="EDY18657.1"/>
    </source>
</evidence>
<dbReference type="PANTHER" id="PTHR12592:SF0">
    <property type="entry name" value="ATP-DEPENDENT (S)-NAD(P)H-HYDRATE DEHYDRATASE"/>
    <property type="match status" value="1"/>
</dbReference>
<dbReference type="InterPro" id="IPR030677">
    <property type="entry name" value="Nnr"/>
</dbReference>
<dbReference type="RefSeq" id="WP_006981019.1">
    <property type="nucleotide sequence ID" value="NZ_ABVL01000011.1"/>
</dbReference>
<dbReference type="GO" id="GO:0052856">
    <property type="term" value="F:NAD(P)HX epimerase activity"/>
    <property type="evidence" value="ECO:0007669"/>
    <property type="project" value="UniProtKB-UniRule"/>
</dbReference>
<keyword evidence="23" id="KW-1185">Reference proteome</keyword>
<feature type="binding site" evidence="17">
    <location>
        <position position="432"/>
    </location>
    <ligand>
        <name>AMP</name>
        <dbReference type="ChEBI" id="CHEBI:456215"/>
    </ligand>
</feature>
<name>B4D456_9BACT</name>
<evidence type="ECO:0000256" key="10">
    <source>
        <dbReference type="ARBA" id="ARBA00023027"/>
    </source>
</evidence>
<dbReference type="STRING" id="497964.CfE428DRAFT_3694"/>
<dbReference type="GO" id="GO:0046496">
    <property type="term" value="P:nicotinamide nucleotide metabolic process"/>
    <property type="evidence" value="ECO:0007669"/>
    <property type="project" value="UniProtKB-UniRule"/>
</dbReference>
<feature type="binding site" evidence="18">
    <location>
        <position position="162"/>
    </location>
    <ligand>
        <name>K(+)</name>
        <dbReference type="ChEBI" id="CHEBI:29103"/>
    </ligand>
</feature>
<sequence length="499" mass="53136">MILTSREMKALEERAFADGITAEALMEEAGRKIAETVRQFYPFPGKCIVVFGKGHNGGDALVAARHLAEAGWTLEWKPAFPEDKWAPLTRQNWEVVRDIATGPDGRHCILSRPGPQPVIILDGLLGIGAGGALRPPILDATREINRLRATSNARVFAIDLPTGLDSETGAADPDTVIADYTLTISFAKQPLLADAAARFVGRLAVLPLEELSKRASGGNPDGVATAEELQSTLPRRNFDMHKGQCGRVGIVAGSRGFVGAAIMSAEACVRAGAGLITLFATENIYLIVVSAIGPEVMVKPVQSYLEVLEAKTDVLAIGPGLGSGHASEVRQIIEQAPQPMVVDADALNILSDSIHLLDRCAGPRLLTPHPGEMARLDPKSKDRSRRETVEAFTTRWPHTLLLKGSRTLIGQRDHPFSYNTTGSPGMATGGMGDILTGVCAALAGQGLSLYDAARVGAWLCGRAAELAVTVGDESEESLTPTLLFRYLGRAFQDLRAGKG</sequence>
<comment type="similarity">
    <text evidence="18">Belongs to the NnrE/AIBP family.</text>
</comment>
<dbReference type="InterPro" id="IPR004443">
    <property type="entry name" value="YjeF_N_dom"/>
</dbReference>
<feature type="binding site" evidence="18">
    <location>
        <position position="159"/>
    </location>
    <ligand>
        <name>(6S)-NADPHX</name>
        <dbReference type="ChEBI" id="CHEBI:64076"/>
    </ligand>
</feature>
<dbReference type="PROSITE" id="PS51385">
    <property type="entry name" value="YJEF_N"/>
    <property type="match status" value="1"/>
</dbReference>
<evidence type="ECO:0000259" key="20">
    <source>
        <dbReference type="PROSITE" id="PS51383"/>
    </source>
</evidence>
<dbReference type="GO" id="GO:0016301">
    <property type="term" value="F:kinase activity"/>
    <property type="evidence" value="ECO:0007669"/>
    <property type="project" value="UniProtKB-KW"/>
</dbReference>
<dbReference type="PANTHER" id="PTHR12592">
    <property type="entry name" value="ATP-DEPENDENT (S)-NAD(P)H-HYDRATE DEHYDRATASE FAMILY MEMBER"/>
    <property type="match status" value="1"/>
</dbReference>
<feature type="binding site" evidence="17">
    <location>
        <position position="369"/>
    </location>
    <ligand>
        <name>(6S)-NADPHX</name>
        <dbReference type="ChEBI" id="CHEBI:64076"/>
    </ligand>
</feature>